<gene>
    <name evidence="1" type="ORF">KUDE01_014623</name>
</gene>
<dbReference type="EMBL" id="JASDAP010000016">
    <property type="protein sequence ID" value="KAK1889950.1"/>
    <property type="molecule type" value="Genomic_DNA"/>
</dbReference>
<dbReference type="AlphaFoldDB" id="A0AAD9BU06"/>
<keyword evidence="2" id="KW-1185">Reference proteome</keyword>
<proteinExistence type="predicted"/>
<reference evidence="1" key="1">
    <citation type="submission" date="2023-04" db="EMBL/GenBank/DDBJ databases">
        <title>Chromosome-level genome of Chaenocephalus aceratus.</title>
        <authorList>
            <person name="Park H."/>
        </authorList>
    </citation>
    <scope>NUCLEOTIDE SEQUENCE</scope>
    <source>
        <strain evidence="1">DE</strain>
        <tissue evidence="1">Muscle</tissue>
    </source>
</reference>
<protein>
    <submittedName>
        <fullName evidence="1">Pesticidal crystal protein Cry22Aa</fullName>
    </submittedName>
</protein>
<name>A0AAD9BU06_DISEL</name>
<organism evidence="1 2">
    <name type="scientific">Dissostichus eleginoides</name>
    <name type="common">Patagonian toothfish</name>
    <name type="synonym">Dissostichus amissus</name>
    <dbReference type="NCBI Taxonomy" id="100907"/>
    <lineage>
        <taxon>Eukaryota</taxon>
        <taxon>Metazoa</taxon>
        <taxon>Chordata</taxon>
        <taxon>Craniata</taxon>
        <taxon>Vertebrata</taxon>
        <taxon>Euteleostomi</taxon>
        <taxon>Actinopterygii</taxon>
        <taxon>Neopterygii</taxon>
        <taxon>Teleostei</taxon>
        <taxon>Neoteleostei</taxon>
        <taxon>Acanthomorphata</taxon>
        <taxon>Eupercaria</taxon>
        <taxon>Perciformes</taxon>
        <taxon>Notothenioidei</taxon>
        <taxon>Nototheniidae</taxon>
        <taxon>Dissostichus</taxon>
    </lineage>
</organism>
<comment type="caution">
    <text evidence="1">The sequence shown here is derived from an EMBL/GenBank/DDBJ whole genome shotgun (WGS) entry which is preliminary data.</text>
</comment>
<evidence type="ECO:0000313" key="2">
    <source>
        <dbReference type="Proteomes" id="UP001228049"/>
    </source>
</evidence>
<sequence length="93" mass="10710">MSMRGQEQVEKRYDPRDTTLKFVKRKDDLDPVCDEDDGLRAEMSCGHAVTPDSLTQWCRSQLDDVCPENTGKLKLGKRQWVKKTVGSMLLCYK</sequence>
<dbReference type="Proteomes" id="UP001228049">
    <property type="component" value="Unassembled WGS sequence"/>
</dbReference>
<evidence type="ECO:0000313" key="1">
    <source>
        <dbReference type="EMBL" id="KAK1889950.1"/>
    </source>
</evidence>
<accession>A0AAD9BU06</accession>